<sequence>MFNKLLKTTAIALFCASSLTATLAEARQMRVSSFEPAQGFYSAKILQPWIDKVNAKLSDGTEFKLYPGSILGAPPAQADLLKAGVADVALVVPTYTPGVFPLTGVVEVPGIVSNGAEGADILNTLFEDGSLAGEYTDYKVIALFTTPSYRFFMASDPVTEPSQLSGLKLRSPSKFGSELFDMVGASGVGLPAPQVYEGLERGVVSGAVWVMDAYRTFRLNEVAPNITTTGFIASPMAILMNKATYDSLSDADKAVIDEMSGRATAEWIASVVDATDAEIEKSFRENGKVNFIDLDDAGQAAWDEAFAGAAQAWVKGQPDADAAATTLERAKEIAGE</sequence>
<comment type="caution">
    <text evidence="3">The sequence shown here is derived from an EMBL/GenBank/DDBJ whole genome shotgun (WGS) entry which is preliminary data.</text>
</comment>
<dbReference type="NCBIfam" id="NF037995">
    <property type="entry name" value="TRAP_S1"/>
    <property type="match status" value="1"/>
</dbReference>
<dbReference type="PANTHER" id="PTHR33376:SF15">
    <property type="entry name" value="BLL6794 PROTEIN"/>
    <property type="match status" value="1"/>
</dbReference>
<gene>
    <name evidence="3" type="ORF">SIAM614_29006</name>
</gene>
<dbReference type="InterPro" id="IPR018389">
    <property type="entry name" value="DctP_fam"/>
</dbReference>
<evidence type="ECO:0000256" key="2">
    <source>
        <dbReference type="SAM" id="SignalP"/>
    </source>
</evidence>
<evidence type="ECO:0000313" key="4">
    <source>
        <dbReference type="Proteomes" id="UP000004848"/>
    </source>
</evidence>
<keyword evidence="1 2" id="KW-0732">Signal</keyword>
<dbReference type="OrthoDB" id="7822595at2"/>
<dbReference type="eggNOG" id="COG1638">
    <property type="taxonomic scope" value="Bacteria"/>
</dbReference>
<dbReference type="GeneID" id="68849155"/>
<dbReference type="CDD" id="cd13665">
    <property type="entry name" value="PBP2_TRAP_Dctp3_4"/>
    <property type="match status" value="1"/>
</dbReference>
<protein>
    <submittedName>
        <fullName evidence="3">TRAP family transporter, periplasmic substrate binding subunit</fullName>
    </submittedName>
</protein>
<dbReference type="AlphaFoldDB" id="A0P121"/>
<dbReference type="PANTHER" id="PTHR33376">
    <property type="match status" value="1"/>
</dbReference>
<dbReference type="Proteomes" id="UP000004848">
    <property type="component" value="Unassembled WGS sequence"/>
</dbReference>
<evidence type="ECO:0000256" key="1">
    <source>
        <dbReference type="ARBA" id="ARBA00022729"/>
    </source>
</evidence>
<feature type="chain" id="PRO_5002627956" evidence="2">
    <location>
        <begin position="27"/>
        <end position="336"/>
    </location>
</feature>
<feature type="signal peptide" evidence="2">
    <location>
        <begin position="1"/>
        <end position="26"/>
    </location>
</feature>
<name>A0P121_ROSAI</name>
<dbReference type="GO" id="GO:0055085">
    <property type="term" value="P:transmembrane transport"/>
    <property type="evidence" value="ECO:0007669"/>
    <property type="project" value="InterPro"/>
</dbReference>
<dbReference type="InterPro" id="IPR038404">
    <property type="entry name" value="TRAP_DctP_sf"/>
</dbReference>
<dbReference type="EMBL" id="AAUW01000022">
    <property type="protein sequence ID" value="EAV41206.1"/>
    <property type="molecule type" value="Genomic_DNA"/>
</dbReference>
<evidence type="ECO:0000313" key="3">
    <source>
        <dbReference type="EMBL" id="EAV41206.1"/>
    </source>
</evidence>
<proteinExistence type="predicted"/>
<dbReference type="RefSeq" id="WP_006938822.1">
    <property type="nucleotide sequence ID" value="NZ_AAUW01000022.1"/>
</dbReference>
<accession>A0P121</accession>
<dbReference type="Gene3D" id="3.40.190.170">
    <property type="entry name" value="Bacterial extracellular solute-binding protein, family 7"/>
    <property type="match status" value="1"/>
</dbReference>
<dbReference type="Pfam" id="PF03480">
    <property type="entry name" value="DctP"/>
    <property type="match status" value="1"/>
</dbReference>
<organism evidence="3 4">
    <name type="scientific">Roseibium aggregatum (strain ATCC 25650 / DSM 13394 / JCM 20685 / NBRC 16684 / NCIMB 2208 / IAM 12614 / B1)</name>
    <name type="common">Stappia aggregata</name>
    <dbReference type="NCBI Taxonomy" id="384765"/>
    <lineage>
        <taxon>Bacteria</taxon>
        <taxon>Pseudomonadati</taxon>
        <taxon>Pseudomonadota</taxon>
        <taxon>Alphaproteobacteria</taxon>
        <taxon>Hyphomicrobiales</taxon>
        <taxon>Stappiaceae</taxon>
        <taxon>Roseibium</taxon>
    </lineage>
</organism>
<reference evidence="3 4" key="1">
    <citation type="submission" date="2006-05" db="EMBL/GenBank/DDBJ databases">
        <authorList>
            <person name="King G."/>
            <person name="Ferriera S."/>
            <person name="Johnson J."/>
            <person name="Kravitz S."/>
            <person name="Beeson K."/>
            <person name="Sutton G."/>
            <person name="Rogers Y.-H."/>
            <person name="Friedman R."/>
            <person name="Frazier M."/>
            <person name="Venter J.C."/>
        </authorList>
    </citation>
    <scope>NUCLEOTIDE SEQUENCE [LARGE SCALE GENOMIC DNA]</scope>
    <source>
        <strain evidence="4">ATCC 25650 / DSM 13394 / JCM 20685 / NBRC 16684 / NCIMB 2208 / IAM 12614 / B1</strain>
    </source>
</reference>